<accession>A0A7T5VDJ9</accession>
<organism evidence="2 3">
    <name type="scientific">Desulfobulbus oligotrophicus</name>
    <dbReference type="NCBI Taxonomy" id="1909699"/>
    <lineage>
        <taxon>Bacteria</taxon>
        <taxon>Pseudomonadati</taxon>
        <taxon>Thermodesulfobacteriota</taxon>
        <taxon>Desulfobulbia</taxon>
        <taxon>Desulfobulbales</taxon>
        <taxon>Desulfobulbaceae</taxon>
        <taxon>Desulfobulbus</taxon>
    </lineage>
</organism>
<reference evidence="2 3" key="1">
    <citation type="submission" date="2020-05" db="EMBL/GenBank/DDBJ databases">
        <title>Complete genome of Desulfobulbus oligotrophicus.</title>
        <authorList>
            <person name="Podar M."/>
        </authorList>
    </citation>
    <scope>NUCLEOTIDE SEQUENCE [LARGE SCALE GENOMIC DNA]</scope>
    <source>
        <strain evidence="2 3">Prop6</strain>
    </source>
</reference>
<name>A0A7T5VDJ9_9BACT</name>
<keyword evidence="1" id="KW-1133">Transmembrane helix</keyword>
<feature type="transmembrane region" description="Helical" evidence="1">
    <location>
        <begin position="39"/>
        <end position="58"/>
    </location>
</feature>
<keyword evidence="1" id="KW-0812">Transmembrane</keyword>
<sequence length="218" mass="24951">MLKRLVVTFLAAAALLTGILLSAAPLLLLRSQVDAPTMLMMFCLWIAAALGIGLVLLNKMLKSIWFFRGTGEPVPLDQLRQKLLAVNAMACPVSVLGKRRTLIFTWRYHDKRWCELLSRLGIRHLYELRCFFDADTRTVLLVDRSRTVDFLICPERVKTGRPCLPLPLLTAPAKQPTTIDWYDTVAEYEYHVHRREIKVPVLGTILANGWHARLCLWR</sequence>
<dbReference type="EMBL" id="CP054140">
    <property type="protein sequence ID" value="QQG65955.1"/>
    <property type="molecule type" value="Genomic_DNA"/>
</dbReference>
<evidence type="ECO:0000256" key="1">
    <source>
        <dbReference type="SAM" id="Phobius"/>
    </source>
</evidence>
<dbReference type="KEGG" id="dog:HP555_08785"/>
<gene>
    <name evidence="2" type="ORF">HP555_08785</name>
</gene>
<dbReference type="Proteomes" id="UP000596092">
    <property type="component" value="Chromosome"/>
</dbReference>
<dbReference type="RefSeq" id="WP_199261617.1">
    <property type="nucleotide sequence ID" value="NZ_CP054140.1"/>
</dbReference>
<keyword evidence="1" id="KW-0472">Membrane</keyword>
<evidence type="ECO:0000313" key="3">
    <source>
        <dbReference type="Proteomes" id="UP000596092"/>
    </source>
</evidence>
<dbReference type="AlphaFoldDB" id="A0A7T5VDJ9"/>
<keyword evidence="3" id="KW-1185">Reference proteome</keyword>
<proteinExistence type="predicted"/>
<protein>
    <submittedName>
        <fullName evidence="2">Uncharacterized protein</fullName>
    </submittedName>
</protein>
<evidence type="ECO:0000313" key="2">
    <source>
        <dbReference type="EMBL" id="QQG65955.1"/>
    </source>
</evidence>